<dbReference type="Proteomes" id="UP000255515">
    <property type="component" value="Unassembled WGS sequence"/>
</dbReference>
<evidence type="ECO:0000313" key="2">
    <source>
        <dbReference type="Proteomes" id="UP000255515"/>
    </source>
</evidence>
<proteinExistence type="predicted"/>
<dbReference type="AlphaFoldDB" id="A0A376BXZ7"/>
<organism evidence="1 2">
    <name type="scientific">Bergeyella zoohelcum</name>
    <dbReference type="NCBI Taxonomy" id="1015"/>
    <lineage>
        <taxon>Bacteria</taxon>
        <taxon>Pseudomonadati</taxon>
        <taxon>Bacteroidota</taxon>
        <taxon>Flavobacteriia</taxon>
        <taxon>Flavobacteriales</taxon>
        <taxon>Weeksellaceae</taxon>
        <taxon>Bergeyella</taxon>
    </lineage>
</organism>
<protein>
    <submittedName>
        <fullName evidence="1">Uncharacterized protein</fullName>
    </submittedName>
</protein>
<sequence>MSYKNEKKVIAFREKRAKERVEHESRFYDENSVSIFEYQDFIRYFPYKKQAFYIERKNWNKIEFRCLIRIFSIYGDRERMRLSRALLFDHSVSMKVFILKVLLWGYPTQGRGNNIEKLLEKENFEKLQSILEKYKNNDVSTTELVNDISEIDGLGISTMSKFLYFLNTKIDGHKALILDDQIIRILKDKRIKELSDLSHLSRHNAVNKYSEYLNKINDLSKQLKCEPDQIEIFLFSFGKNVS</sequence>
<dbReference type="EMBL" id="UFTJ01000001">
    <property type="protein sequence ID" value="SSZ46528.1"/>
    <property type="molecule type" value="Genomic_DNA"/>
</dbReference>
<name>A0A376BXZ7_9FLAO</name>
<evidence type="ECO:0000313" key="1">
    <source>
        <dbReference type="EMBL" id="SSZ46528.1"/>
    </source>
</evidence>
<dbReference type="Pfam" id="PF21790">
    <property type="entry name" value="OGG"/>
    <property type="match status" value="1"/>
</dbReference>
<reference evidence="1 2" key="1">
    <citation type="submission" date="2018-06" db="EMBL/GenBank/DDBJ databases">
        <authorList>
            <consortium name="Pathogen Informatics"/>
            <person name="Doyle S."/>
        </authorList>
    </citation>
    <scope>NUCLEOTIDE SEQUENCE [LARGE SCALE GENOMIC DNA]</scope>
    <source>
        <strain evidence="1 2">NCTC11661</strain>
    </source>
</reference>
<dbReference type="InterPro" id="IPR048868">
    <property type="entry name" value="OGG-like_put"/>
</dbReference>
<dbReference type="RefSeq" id="WP_002687340.1">
    <property type="nucleotide sequence ID" value="NZ_UFTJ01000001.1"/>
</dbReference>
<accession>A0A376BXZ7</accession>
<gene>
    <name evidence="1" type="ORF">NCTC11661_00172</name>
</gene>